<dbReference type="EMBL" id="QJUL01000011">
    <property type="protein sequence ID" value="TBU93898.1"/>
    <property type="molecule type" value="Genomic_DNA"/>
</dbReference>
<organism evidence="1 2">
    <name type="scientific">Phytopseudomonas dryadis</name>
    <dbReference type="NCBI Taxonomy" id="2487520"/>
    <lineage>
        <taxon>Bacteria</taxon>
        <taxon>Pseudomonadati</taxon>
        <taxon>Pseudomonadota</taxon>
        <taxon>Gammaproteobacteria</taxon>
        <taxon>Pseudomonadales</taxon>
        <taxon>Pseudomonadaceae</taxon>
        <taxon>Phytopseudomonas</taxon>
    </lineage>
</organism>
<keyword evidence="1" id="KW-0969">Cilium</keyword>
<evidence type="ECO:0000313" key="1">
    <source>
        <dbReference type="EMBL" id="TBU93898.1"/>
    </source>
</evidence>
<keyword evidence="1" id="KW-0966">Cell projection</keyword>
<dbReference type="Pfam" id="PF03646">
    <property type="entry name" value="FlaG"/>
    <property type="match status" value="1"/>
</dbReference>
<dbReference type="SUPFAM" id="SSF160214">
    <property type="entry name" value="FlaG-like"/>
    <property type="match status" value="1"/>
</dbReference>
<dbReference type="RefSeq" id="WP_131197863.1">
    <property type="nucleotide sequence ID" value="NZ_QJUL01000011.1"/>
</dbReference>
<protein>
    <submittedName>
        <fullName evidence="1">Flagellar biosynthesis protein FlaG</fullName>
    </submittedName>
</protein>
<dbReference type="InterPro" id="IPR005186">
    <property type="entry name" value="FlaG"/>
</dbReference>
<comment type="caution">
    <text evidence="1">The sequence shown here is derived from an EMBL/GenBank/DDBJ whole genome shotgun (WGS) entry which is preliminary data.</text>
</comment>
<dbReference type="OrthoDB" id="5741693at2"/>
<keyword evidence="1" id="KW-0282">Flagellum</keyword>
<gene>
    <name evidence="1" type="ORF">DNK44_09470</name>
</gene>
<dbReference type="Gene3D" id="3.30.160.170">
    <property type="entry name" value="FlaG-like"/>
    <property type="match status" value="1"/>
</dbReference>
<name>A0A4Q9R395_9GAMM</name>
<dbReference type="Proteomes" id="UP000293172">
    <property type="component" value="Unassembled WGS sequence"/>
</dbReference>
<dbReference type="AlphaFoldDB" id="A0A4Q9R395"/>
<sequence length="121" mass="13071">MDIGIGNSLVMGHTKAASVPAQEPVVARIATIEDKPRPVPAAAPADVSREPVEQAVTSIQNFMQTIRRDLNFSLDDSTGRMVIKVTDSTSGDVIRQLPSEEALRLAESLEEVRSLLFKAEA</sequence>
<evidence type="ECO:0000313" key="2">
    <source>
        <dbReference type="Proteomes" id="UP000293172"/>
    </source>
</evidence>
<dbReference type="PANTHER" id="PTHR37166">
    <property type="entry name" value="PROTEIN FLAG"/>
    <property type="match status" value="1"/>
</dbReference>
<reference evidence="1 2" key="1">
    <citation type="submission" date="2018-06" db="EMBL/GenBank/DDBJ databases">
        <title>Three novel Pseudomonas species isolated from symptomatic oak.</title>
        <authorList>
            <person name="Bueno-Gonzalez V."/>
            <person name="Brady C."/>
        </authorList>
    </citation>
    <scope>NUCLEOTIDE SEQUENCE [LARGE SCALE GENOMIC DNA]</scope>
    <source>
        <strain evidence="1 2">P6B</strain>
    </source>
</reference>
<dbReference type="PANTHER" id="PTHR37166:SF1">
    <property type="entry name" value="PROTEIN FLAG"/>
    <property type="match status" value="1"/>
</dbReference>
<proteinExistence type="predicted"/>
<dbReference type="InterPro" id="IPR035924">
    <property type="entry name" value="FlaG-like_sf"/>
</dbReference>
<accession>A0A4Q9R395</accession>